<feature type="domain" description="TRAF-type" evidence="6">
    <location>
        <begin position="173"/>
        <end position="210"/>
    </location>
</feature>
<evidence type="ECO:0000259" key="5">
    <source>
        <dbReference type="PROSITE" id="PS50089"/>
    </source>
</evidence>
<dbReference type="InterPro" id="IPR013083">
    <property type="entry name" value="Znf_RING/FYVE/PHD"/>
</dbReference>
<dbReference type="Proteomes" id="UP000193944">
    <property type="component" value="Unassembled WGS sequence"/>
</dbReference>
<dbReference type="AlphaFoldDB" id="A0A1Y1WVW6"/>
<evidence type="ECO:0000256" key="2">
    <source>
        <dbReference type="ARBA" id="ARBA00022771"/>
    </source>
</evidence>
<evidence type="ECO:0000313" key="8">
    <source>
        <dbReference type="Proteomes" id="UP000193944"/>
    </source>
</evidence>
<reference evidence="7 8" key="1">
    <citation type="submission" date="2016-08" db="EMBL/GenBank/DDBJ databases">
        <title>A Parts List for Fungal Cellulosomes Revealed by Comparative Genomics.</title>
        <authorList>
            <consortium name="DOE Joint Genome Institute"/>
            <person name="Haitjema C.H."/>
            <person name="Gilmore S.P."/>
            <person name="Henske J.K."/>
            <person name="Solomon K.V."/>
            <person name="De Groot R."/>
            <person name="Kuo A."/>
            <person name="Mondo S.J."/>
            <person name="Salamov A.A."/>
            <person name="Labutti K."/>
            <person name="Zhao Z."/>
            <person name="Chiniquy J."/>
            <person name="Barry K."/>
            <person name="Brewer H.M."/>
            <person name="Purvine S.O."/>
            <person name="Wright A.T."/>
            <person name="Boxma B."/>
            <person name="Van Alen T."/>
            <person name="Hackstein J.H."/>
            <person name="Baker S.E."/>
            <person name="Grigoriev I.V."/>
            <person name="O'Malley M.A."/>
        </authorList>
    </citation>
    <scope>NUCLEOTIDE SEQUENCE [LARGE SCALE GENOMIC DNA]</scope>
    <source>
        <strain evidence="7 8">S4</strain>
    </source>
</reference>
<evidence type="ECO:0000313" key="7">
    <source>
        <dbReference type="EMBL" id="ORX77687.1"/>
    </source>
</evidence>
<dbReference type="PANTHER" id="PTHR10131:SF94">
    <property type="entry name" value="TNF RECEPTOR-ASSOCIATED FACTOR 4"/>
    <property type="match status" value="1"/>
</dbReference>
<dbReference type="InterPro" id="IPR013320">
    <property type="entry name" value="ConA-like_dom_sf"/>
</dbReference>
<dbReference type="PANTHER" id="PTHR10131">
    <property type="entry name" value="TNF RECEPTOR ASSOCIATED FACTOR"/>
    <property type="match status" value="1"/>
</dbReference>
<dbReference type="SMART" id="SM00184">
    <property type="entry name" value="RING"/>
    <property type="match status" value="1"/>
</dbReference>
<keyword evidence="3 4" id="KW-0862">Zinc</keyword>
<evidence type="ECO:0000256" key="4">
    <source>
        <dbReference type="PROSITE-ProRule" id="PRU00207"/>
    </source>
</evidence>
<feature type="domain" description="RING-type" evidence="5">
    <location>
        <begin position="33"/>
        <end position="72"/>
    </location>
</feature>
<keyword evidence="8" id="KW-1185">Reference proteome</keyword>
<evidence type="ECO:0000256" key="1">
    <source>
        <dbReference type="ARBA" id="ARBA00022723"/>
    </source>
</evidence>
<dbReference type="EMBL" id="MCFG01000238">
    <property type="protein sequence ID" value="ORX77687.1"/>
    <property type="molecule type" value="Genomic_DNA"/>
</dbReference>
<proteinExistence type="predicted"/>
<dbReference type="SUPFAM" id="SSF49899">
    <property type="entry name" value="Concanavalin A-like lectins/glucanases"/>
    <property type="match status" value="1"/>
</dbReference>
<organism evidence="7 8">
    <name type="scientific">Anaeromyces robustus</name>
    <dbReference type="NCBI Taxonomy" id="1754192"/>
    <lineage>
        <taxon>Eukaryota</taxon>
        <taxon>Fungi</taxon>
        <taxon>Fungi incertae sedis</taxon>
        <taxon>Chytridiomycota</taxon>
        <taxon>Chytridiomycota incertae sedis</taxon>
        <taxon>Neocallimastigomycetes</taxon>
        <taxon>Neocallimastigales</taxon>
        <taxon>Neocallimastigaceae</taxon>
        <taxon>Anaeromyces</taxon>
    </lineage>
</organism>
<accession>A0A1Y1WVW6</accession>
<dbReference type="Gene3D" id="3.30.40.10">
    <property type="entry name" value="Zinc/RING finger domain, C3HC4 (zinc finger)"/>
    <property type="match status" value="4"/>
</dbReference>
<dbReference type="PROSITE" id="PS50145">
    <property type="entry name" value="ZF_TRAF"/>
    <property type="match status" value="1"/>
</dbReference>
<evidence type="ECO:0000259" key="6">
    <source>
        <dbReference type="PROSITE" id="PS50145"/>
    </source>
</evidence>
<name>A0A1Y1WVW6_9FUNG</name>
<dbReference type="GO" id="GO:0008270">
    <property type="term" value="F:zinc ion binding"/>
    <property type="evidence" value="ECO:0007669"/>
    <property type="project" value="UniProtKB-KW"/>
</dbReference>
<comment type="caution">
    <text evidence="7">The sequence shown here is derived from an EMBL/GenBank/DDBJ whole genome shotgun (WGS) entry which is preliminary data.</text>
</comment>
<dbReference type="SUPFAM" id="SSF49599">
    <property type="entry name" value="TRAF domain-like"/>
    <property type="match status" value="2"/>
</dbReference>
<dbReference type="STRING" id="1754192.A0A1Y1WVW6"/>
<dbReference type="Pfam" id="PF13639">
    <property type="entry name" value="zf-RING_2"/>
    <property type="match status" value="1"/>
</dbReference>
<protein>
    <recommendedName>
        <fullName evidence="9">RING-type domain-containing protein</fullName>
    </recommendedName>
</protein>
<feature type="zinc finger region" description="TRAF-type" evidence="4">
    <location>
        <begin position="173"/>
        <end position="210"/>
    </location>
</feature>
<reference evidence="7 8" key="2">
    <citation type="submission" date="2016-08" db="EMBL/GenBank/DDBJ databases">
        <title>Pervasive Adenine N6-methylation of Active Genes in Fungi.</title>
        <authorList>
            <consortium name="DOE Joint Genome Institute"/>
            <person name="Mondo S.J."/>
            <person name="Dannebaum R.O."/>
            <person name="Kuo R.C."/>
            <person name="Labutti K."/>
            <person name="Haridas S."/>
            <person name="Kuo A."/>
            <person name="Salamov A."/>
            <person name="Ahrendt S.R."/>
            <person name="Lipzen A."/>
            <person name="Sullivan W."/>
            <person name="Andreopoulos W.B."/>
            <person name="Clum A."/>
            <person name="Lindquist E."/>
            <person name="Daum C."/>
            <person name="Ramamoorthy G.K."/>
            <person name="Gryganskyi A."/>
            <person name="Culley D."/>
            <person name="Magnuson J.K."/>
            <person name="James T.Y."/>
            <person name="O'Malley M.A."/>
            <person name="Stajich J.E."/>
            <person name="Spatafora J.W."/>
            <person name="Visel A."/>
            <person name="Grigoriev I.V."/>
        </authorList>
    </citation>
    <scope>NUCLEOTIDE SEQUENCE [LARGE SCALE GENOMIC DNA]</scope>
    <source>
        <strain evidence="7 8">S4</strain>
    </source>
</reference>
<gene>
    <name evidence="7" type="ORF">BCR32DRAFT_57379</name>
</gene>
<evidence type="ECO:0000256" key="3">
    <source>
        <dbReference type="ARBA" id="ARBA00022833"/>
    </source>
</evidence>
<sequence>MMTNKDDSNESDINISYMDLEYEDHPALQTLSCPICTYPAMPIVVRLPCGHIFCKVHILEWLKTNATCPMCKTEFEKKDIIEDKIIEEIINTLKVSCPQKELGCNWLGERGKLLEHLKHSCQYMTYKCIYPKCNFVGLTKEKEEHEKKCEWKPYECDLKGCNFKGYLGDKEHHENVCELKLVACPNYLNGNGCNMNKIMRKDFQEHLWKCEYFVKDLPWIIKKSDEIQIQQKNDFTYFGDQTKKSYDRLKKLEDILKAIENDLESDISTSKDSLISTFMDFHWNPNDKNSSLKLSSNNLIVKYKKHSSPGCSWSSVRCSVPIPTYIPAYYFEIKILNFDEDWRYSNSIGISTKQAPLNQNIPPSN</sequence>
<dbReference type="PROSITE" id="PS50089">
    <property type="entry name" value="ZF_RING_2"/>
    <property type="match status" value="1"/>
</dbReference>
<dbReference type="SUPFAM" id="SSF57850">
    <property type="entry name" value="RING/U-box"/>
    <property type="match status" value="1"/>
</dbReference>
<keyword evidence="2 4" id="KW-0863">Zinc-finger</keyword>
<dbReference type="InterPro" id="IPR043136">
    <property type="entry name" value="B30.2/SPRY_sf"/>
</dbReference>
<keyword evidence="1 4" id="KW-0479">Metal-binding</keyword>
<dbReference type="Gene3D" id="2.60.120.920">
    <property type="match status" value="1"/>
</dbReference>
<dbReference type="InterPro" id="IPR001841">
    <property type="entry name" value="Znf_RING"/>
</dbReference>
<dbReference type="OrthoDB" id="2121247at2759"/>
<dbReference type="InterPro" id="IPR001293">
    <property type="entry name" value="Znf_TRAF"/>
</dbReference>
<evidence type="ECO:0008006" key="9">
    <source>
        <dbReference type="Google" id="ProtNLM"/>
    </source>
</evidence>